<protein>
    <submittedName>
        <fullName evidence="1">Phage regulatory CII family protein</fullName>
    </submittedName>
</protein>
<evidence type="ECO:0000313" key="1">
    <source>
        <dbReference type="EMBL" id="MCU5777807.1"/>
    </source>
</evidence>
<evidence type="ECO:0000313" key="2">
    <source>
        <dbReference type="Proteomes" id="UP001064262"/>
    </source>
</evidence>
<dbReference type="RefSeq" id="WP_267142460.1">
    <property type="nucleotide sequence ID" value="NZ_JAODIL010000069.1"/>
</dbReference>
<name>A0A9J6PUU2_9GAMM</name>
<gene>
    <name evidence="1" type="ORF">N5923_09910</name>
</gene>
<dbReference type="GO" id="GO:0003677">
    <property type="term" value="F:DNA binding"/>
    <property type="evidence" value="ECO:0007669"/>
    <property type="project" value="InterPro"/>
</dbReference>
<sequence length="169" mass="18244">MFDYQISKQPHFDNACRTFALRHNLAQLADKAGMNKQTLRNKLNPEQVHQLTWLDIAVLTDATEDATLVDGWLAQMNCLPSVPTNEMSSEKLSTYVMKATAAVGQVAAETVSDERMTLSRKSAFVDSINSGIRCLSLAAMAVHARIQCNPAMASTVDAVSGIGASIGLS</sequence>
<organism evidence="1 2">
    <name type="scientific">Winslowiella arboricola</name>
    <dbReference type="NCBI Taxonomy" id="2978220"/>
    <lineage>
        <taxon>Bacteria</taxon>
        <taxon>Pseudomonadati</taxon>
        <taxon>Pseudomonadota</taxon>
        <taxon>Gammaproteobacteria</taxon>
        <taxon>Enterobacterales</taxon>
        <taxon>Erwiniaceae</taxon>
        <taxon>Winslowiella</taxon>
    </lineage>
</organism>
<dbReference type="AlphaFoldDB" id="A0A9J6PUU2"/>
<accession>A0A9J6PUU2</accession>
<proteinExistence type="predicted"/>
<keyword evidence="2" id="KW-1185">Reference proteome</keyword>
<dbReference type="Pfam" id="PF06892">
    <property type="entry name" value="Phage_CP76"/>
    <property type="match status" value="1"/>
</dbReference>
<dbReference type="InterPro" id="IPR009679">
    <property type="entry name" value="Phage_186_CII-like"/>
</dbReference>
<dbReference type="Proteomes" id="UP001064262">
    <property type="component" value="Unassembled WGS sequence"/>
</dbReference>
<comment type="caution">
    <text evidence="1">The sequence shown here is derived from an EMBL/GenBank/DDBJ whole genome shotgun (WGS) entry which is preliminary data.</text>
</comment>
<dbReference type="EMBL" id="JAODIM010000040">
    <property type="protein sequence ID" value="MCU5777807.1"/>
    <property type="molecule type" value="Genomic_DNA"/>
</dbReference>
<reference evidence="1" key="1">
    <citation type="submission" date="2022-09" db="EMBL/GenBank/DDBJ databases">
        <title>Winslowiella arboricola sp. nov., isolated from bleeding cankers on broadleaf hosts.</title>
        <authorList>
            <person name="Brady C."/>
            <person name="Kaur S."/>
            <person name="Crampton B."/>
            <person name="Maddock D."/>
            <person name="Arnold D."/>
            <person name="Denman S."/>
        </authorList>
    </citation>
    <scope>NUCLEOTIDE SEQUENCE</scope>
    <source>
        <strain evidence="1">BAC 15a-03b</strain>
    </source>
</reference>